<reference evidence="1 2" key="1">
    <citation type="submission" date="2016-03" db="EMBL/GenBank/DDBJ databases">
        <title>Choanephora cucurbitarum.</title>
        <authorList>
            <person name="Min B."/>
            <person name="Park H."/>
            <person name="Park J.-H."/>
            <person name="Shin H.-D."/>
            <person name="Choi I.-G."/>
        </authorList>
    </citation>
    <scope>NUCLEOTIDE SEQUENCE [LARGE SCALE GENOMIC DNA]</scope>
    <source>
        <strain evidence="1 2">KUS-F28377</strain>
    </source>
</reference>
<evidence type="ECO:0000313" key="1">
    <source>
        <dbReference type="EMBL" id="OBZ82312.1"/>
    </source>
</evidence>
<keyword evidence="2" id="KW-1185">Reference proteome</keyword>
<comment type="caution">
    <text evidence="1">The sequence shown here is derived from an EMBL/GenBank/DDBJ whole genome shotgun (WGS) entry which is preliminary data.</text>
</comment>
<dbReference type="AlphaFoldDB" id="A0A1C7MZU9"/>
<dbReference type="InParanoid" id="A0A1C7MZU9"/>
<dbReference type="Proteomes" id="UP000093000">
    <property type="component" value="Unassembled WGS sequence"/>
</dbReference>
<gene>
    <name evidence="1" type="ORF">A0J61_09637</name>
</gene>
<dbReference type="OrthoDB" id="2228080at2759"/>
<evidence type="ECO:0000313" key="2">
    <source>
        <dbReference type="Proteomes" id="UP000093000"/>
    </source>
</evidence>
<sequence length="178" mass="20772">MQTPKGHDWLPLPSGLHRRSHHSFTKELLSRFDRLYQQEVISIDQCSIHSITDSIPSVIEPKVKIASRRHRSAGDLLRKSSWKKNRRKSRLDLCPKPSVIQYPPKPLVYSPIQPLPQDHYKPNTLHRLSMPLLKLTQYDTLYPTKSDPDLLIHKPKSIMHTVTKQWHKLVLKLKRSSS</sequence>
<name>A0A1C7MZU9_9FUNG</name>
<dbReference type="EMBL" id="LUGH01000896">
    <property type="protein sequence ID" value="OBZ82312.1"/>
    <property type="molecule type" value="Genomic_DNA"/>
</dbReference>
<accession>A0A1C7MZU9</accession>
<organism evidence="1 2">
    <name type="scientific">Choanephora cucurbitarum</name>
    <dbReference type="NCBI Taxonomy" id="101091"/>
    <lineage>
        <taxon>Eukaryota</taxon>
        <taxon>Fungi</taxon>
        <taxon>Fungi incertae sedis</taxon>
        <taxon>Mucoromycota</taxon>
        <taxon>Mucoromycotina</taxon>
        <taxon>Mucoromycetes</taxon>
        <taxon>Mucorales</taxon>
        <taxon>Mucorineae</taxon>
        <taxon>Choanephoraceae</taxon>
        <taxon>Choanephoroideae</taxon>
        <taxon>Choanephora</taxon>
    </lineage>
</organism>
<protein>
    <submittedName>
        <fullName evidence="1">Uncharacterized protein</fullName>
    </submittedName>
</protein>
<proteinExistence type="predicted"/>